<name>B8MRG6_TALSN</name>
<gene>
    <name evidence="1" type="ORF">TSTA_056030</name>
</gene>
<dbReference type="HOGENOM" id="CLU_2544157_0_0_1"/>
<evidence type="ECO:0000313" key="2">
    <source>
        <dbReference type="Proteomes" id="UP000001745"/>
    </source>
</evidence>
<dbReference type="AlphaFoldDB" id="B8MRG6"/>
<sequence>MTADRTLCLVFELASKPLPAQQFMRYYKSRGQKRERKEFKDLVFVSFVWITLISRSEAYANIQGAWRCHQAHQVRISRSHVPP</sequence>
<dbReference type="RefSeq" id="XP_002487214.1">
    <property type="nucleotide sequence ID" value="XM_002487169.1"/>
</dbReference>
<evidence type="ECO:0000313" key="1">
    <source>
        <dbReference type="EMBL" id="EED13103.1"/>
    </source>
</evidence>
<dbReference type="Proteomes" id="UP000001745">
    <property type="component" value="Unassembled WGS sequence"/>
</dbReference>
<dbReference type="GeneID" id="8100668"/>
<protein>
    <submittedName>
        <fullName evidence="1">Uncharacterized protein</fullName>
    </submittedName>
</protein>
<keyword evidence="2" id="KW-1185">Reference proteome</keyword>
<reference evidence="2" key="1">
    <citation type="journal article" date="2015" name="Genome Announc.">
        <title>Genome sequence of the AIDS-associated pathogen Penicillium marneffei (ATCC18224) and its near taxonomic relative Talaromyces stipitatus (ATCC10500).</title>
        <authorList>
            <person name="Nierman W.C."/>
            <person name="Fedorova-Abrams N.D."/>
            <person name="Andrianopoulos A."/>
        </authorList>
    </citation>
    <scope>NUCLEOTIDE SEQUENCE [LARGE SCALE GENOMIC DNA]</scope>
    <source>
        <strain evidence="2">ATCC 10500 / CBS 375.48 / QM 6759 / NRRL 1006</strain>
    </source>
</reference>
<dbReference type="EMBL" id="EQ962659">
    <property type="protein sequence ID" value="EED13103.1"/>
    <property type="molecule type" value="Genomic_DNA"/>
</dbReference>
<accession>B8MRG6</accession>
<dbReference type="VEuPathDB" id="FungiDB:TSTA_056030"/>
<organism evidence="1 2">
    <name type="scientific">Talaromyces stipitatus (strain ATCC 10500 / CBS 375.48 / QM 6759 / NRRL 1006)</name>
    <name type="common">Penicillium stipitatum</name>
    <dbReference type="NCBI Taxonomy" id="441959"/>
    <lineage>
        <taxon>Eukaryota</taxon>
        <taxon>Fungi</taxon>
        <taxon>Dikarya</taxon>
        <taxon>Ascomycota</taxon>
        <taxon>Pezizomycotina</taxon>
        <taxon>Eurotiomycetes</taxon>
        <taxon>Eurotiomycetidae</taxon>
        <taxon>Eurotiales</taxon>
        <taxon>Trichocomaceae</taxon>
        <taxon>Talaromyces</taxon>
        <taxon>Talaromyces sect. Talaromyces</taxon>
    </lineage>
</organism>
<proteinExistence type="predicted"/>
<dbReference type="InParanoid" id="B8MRG6"/>